<evidence type="ECO:0000313" key="2">
    <source>
        <dbReference type="Proteomes" id="UP001172457"/>
    </source>
</evidence>
<dbReference type="Proteomes" id="UP001172457">
    <property type="component" value="Chromosome 3"/>
</dbReference>
<proteinExistence type="predicted"/>
<dbReference type="EMBL" id="JARYMX010000003">
    <property type="protein sequence ID" value="KAJ9556714.1"/>
    <property type="molecule type" value="Genomic_DNA"/>
</dbReference>
<dbReference type="AlphaFoldDB" id="A0AA38WP07"/>
<keyword evidence="2" id="KW-1185">Reference proteome</keyword>
<protein>
    <submittedName>
        <fullName evidence="1">Uncharacterized protein</fullName>
    </submittedName>
</protein>
<evidence type="ECO:0000313" key="1">
    <source>
        <dbReference type="EMBL" id="KAJ9556714.1"/>
    </source>
</evidence>
<name>A0AA38WP07_9ASTR</name>
<sequence>MLQRTNGLWNLVYLKEVGQGVKCDACVGNLSEKMISELELEWSDGLARRQTKASQKEVLIMLKPRNDSLRKLGIMSYRGMDGLKVVDPEILGSGLVFNSLETLCFQDMEGWELWLTNIGDVDFMFPFFQEIHICNCPKFVEVSLGALLSLKVLKVSRSRYCVLRSLVHVASSITKTEIVSILGLKNELWGGVRQHIGALEEVRLERRGKLKSVLISECAKMSENELRGGVTEKNEMLINSTMSMLKRKVEEAHLRVGSTTFSSLTQKAMSIGWTITRR</sequence>
<reference evidence="1" key="1">
    <citation type="submission" date="2023-03" db="EMBL/GenBank/DDBJ databases">
        <title>Chromosome-scale reference genome and RAD-based genetic map of yellow starthistle (Centaurea solstitialis) reveal putative structural variation and QTLs associated with invader traits.</title>
        <authorList>
            <person name="Reatini B."/>
            <person name="Cang F.A."/>
            <person name="Jiang Q."/>
            <person name="Mckibben M.T.W."/>
            <person name="Barker M.S."/>
            <person name="Rieseberg L.H."/>
            <person name="Dlugosch K.M."/>
        </authorList>
    </citation>
    <scope>NUCLEOTIDE SEQUENCE</scope>
    <source>
        <strain evidence="1">CAN-66</strain>
        <tissue evidence="1">Leaf</tissue>
    </source>
</reference>
<comment type="caution">
    <text evidence="1">The sequence shown here is derived from an EMBL/GenBank/DDBJ whole genome shotgun (WGS) entry which is preliminary data.</text>
</comment>
<accession>A0AA38WP07</accession>
<feature type="non-terminal residue" evidence="1">
    <location>
        <position position="1"/>
    </location>
</feature>
<gene>
    <name evidence="1" type="ORF">OSB04_011328</name>
</gene>
<organism evidence="1 2">
    <name type="scientific">Centaurea solstitialis</name>
    <name type="common">yellow star-thistle</name>
    <dbReference type="NCBI Taxonomy" id="347529"/>
    <lineage>
        <taxon>Eukaryota</taxon>
        <taxon>Viridiplantae</taxon>
        <taxon>Streptophyta</taxon>
        <taxon>Embryophyta</taxon>
        <taxon>Tracheophyta</taxon>
        <taxon>Spermatophyta</taxon>
        <taxon>Magnoliopsida</taxon>
        <taxon>eudicotyledons</taxon>
        <taxon>Gunneridae</taxon>
        <taxon>Pentapetalae</taxon>
        <taxon>asterids</taxon>
        <taxon>campanulids</taxon>
        <taxon>Asterales</taxon>
        <taxon>Asteraceae</taxon>
        <taxon>Carduoideae</taxon>
        <taxon>Cardueae</taxon>
        <taxon>Centaureinae</taxon>
        <taxon>Centaurea</taxon>
    </lineage>
</organism>